<evidence type="ECO:0000256" key="2">
    <source>
        <dbReference type="ARBA" id="ARBA00009695"/>
    </source>
</evidence>
<evidence type="ECO:0000313" key="10">
    <source>
        <dbReference type="Proteomes" id="UP000285655"/>
    </source>
</evidence>
<evidence type="ECO:0000256" key="5">
    <source>
        <dbReference type="HAMAP-Rule" id="MF_01114"/>
    </source>
</evidence>
<comment type="similarity">
    <text evidence="2 5">Belongs to the RecX family.</text>
</comment>
<dbReference type="InterPro" id="IPR053925">
    <property type="entry name" value="RecX_HTH_3rd"/>
</dbReference>
<gene>
    <name evidence="5" type="primary">recX</name>
    <name evidence="9" type="ORF">C4544_02275</name>
</gene>
<comment type="caution">
    <text evidence="9">The sequence shown here is derived from an EMBL/GenBank/DDBJ whole genome shotgun (WGS) entry which is preliminary data.</text>
</comment>
<dbReference type="AlphaFoldDB" id="A0A419DEN0"/>
<evidence type="ECO:0000259" key="7">
    <source>
        <dbReference type="Pfam" id="PF21981"/>
    </source>
</evidence>
<dbReference type="Proteomes" id="UP000285655">
    <property type="component" value="Unassembled WGS sequence"/>
</dbReference>
<organism evidence="9 10">
    <name type="scientific">candidate division WS5 bacterium</name>
    <dbReference type="NCBI Taxonomy" id="2093353"/>
    <lineage>
        <taxon>Bacteria</taxon>
        <taxon>candidate division WS5</taxon>
    </lineage>
</organism>
<dbReference type="Gene3D" id="1.10.10.10">
    <property type="entry name" value="Winged helix-like DNA-binding domain superfamily/Winged helix DNA-binding domain"/>
    <property type="match status" value="3"/>
</dbReference>
<evidence type="ECO:0000256" key="3">
    <source>
        <dbReference type="ARBA" id="ARBA00018111"/>
    </source>
</evidence>
<evidence type="ECO:0000313" key="9">
    <source>
        <dbReference type="EMBL" id="RJO61538.1"/>
    </source>
</evidence>
<dbReference type="PANTHER" id="PTHR33602:SF1">
    <property type="entry name" value="REGULATORY PROTEIN RECX FAMILY PROTEIN"/>
    <property type="match status" value="1"/>
</dbReference>
<accession>A0A419DEN0</accession>
<evidence type="ECO:0000259" key="8">
    <source>
        <dbReference type="Pfam" id="PF21982"/>
    </source>
</evidence>
<protein>
    <recommendedName>
        <fullName evidence="3 5">Regulatory protein RecX</fullName>
    </recommendedName>
</protein>
<dbReference type="Pfam" id="PF21981">
    <property type="entry name" value="RecX_HTH3"/>
    <property type="match status" value="1"/>
</dbReference>
<feature type="domain" description="RecX third three-helical" evidence="7">
    <location>
        <begin position="152"/>
        <end position="192"/>
    </location>
</feature>
<dbReference type="GO" id="GO:0006282">
    <property type="term" value="P:regulation of DNA repair"/>
    <property type="evidence" value="ECO:0007669"/>
    <property type="project" value="UniProtKB-UniRule"/>
</dbReference>
<keyword evidence="4 5" id="KW-0963">Cytoplasm</keyword>
<dbReference type="InterPro" id="IPR036388">
    <property type="entry name" value="WH-like_DNA-bd_sf"/>
</dbReference>
<comment type="function">
    <text evidence="5">Modulates RecA activity.</text>
</comment>
<feature type="coiled-coil region" evidence="6">
    <location>
        <begin position="136"/>
        <end position="170"/>
    </location>
</feature>
<evidence type="ECO:0000256" key="1">
    <source>
        <dbReference type="ARBA" id="ARBA00004496"/>
    </source>
</evidence>
<dbReference type="EMBL" id="QZJW01000017">
    <property type="protein sequence ID" value="RJO61538.1"/>
    <property type="molecule type" value="Genomic_DNA"/>
</dbReference>
<evidence type="ECO:0000256" key="4">
    <source>
        <dbReference type="ARBA" id="ARBA00022490"/>
    </source>
</evidence>
<name>A0A419DEN0_9BACT</name>
<evidence type="ECO:0000256" key="6">
    <source>
        <dbReference type="SAM" id="Coils"/>
    </source>
</evidence>
<comment type="subcellular location">
    <subcellularLocation>
        <location evidence="1 5">Cytoplasm</location>
    </subcellularLocation>
</comment>
<dbReference type="GO" id="GO:0005737">
    <property type="term" value="C:cytoplasm"/>
    <property type="evidence" value="ECO:0007669"/>
    <property type="project" value="UniProtKB-SubCell"/>
</dbReference>
<dbReference type="InterPro" id="IPR053926">
    <property type="entry name" value="RecX_HTH_1st"/>
</dbReference>
<reference evidence="9 10" key="1">
    <citation type="journal article" date="2017" name="ISME J.">
        <title>Energy and carbon metabolisms in a deep terrestrial subsurface fluid microbial community.</title>
        <authorList>
            <person name="Momper L."/>
            <person name="Jungbluth S.P."/>
            <person name="Lee M.D."/>
            <person name="Amend J.P."/>
        </authorList>
    </citation>
    <scope>NUCLEOTIDE SEQUENCE [LARGE SCALE GENOMIC DNA]</scope>
    <source>
        <strain evidence="9">SURF_29</strain>
    </source>
</reference>
<dbReference type="Pfam" id="PF21982">
    <property type="entry name" value="RecX_HTH1"/>
    <property type="match status" value="1"/>
</dbReference>
<keyword evidence="6" id="KW-0175">Coiled coil</keyword>
<dbReference type="HAMAP" id="MF_01114">
    <property type="entry name" value="RecX"/>
    <property type="match status" value="1"/>
</dbReference>
<feature type="domain" description="RecX first three-helical" evidence="8">
    <location>
        <begin position="62"/>
        <end position="100"/>
    </location>
</feature>
<sequence length="205" mass="24182">MNSKITKIEKQAKRDRYNIYLDGIYGFSVSKWVLASYNLSENQELSGKEIEEVKKSDIENKAYNRATLILSYRANTEQELKKKLRKNFDEAVVDRAIQKLKKQGFLNDNEFAERYVENSKKGKKMVKIELFKKGLNKELIERAINTRNDKQELKNAQKLTEKTLKKYINESEIVKRKKLYEALTRRGFSYDIYKEIIKDLYLGSG</sequence>
<dbReference type="InterPro" id="IPR003783">
    <property type="entry name" value="Regulatory_RecX"/>
</dbReference>
<dbReference type="PANTHER" id="PTHR33602">
    <property type="entry name" value="REGULATORY PROTEIN RECX FAMILY PROTEIN"/>
    <property type="match status" value="1"/>
</dbReference>
<proteinExistence type="inferred from homology"/>